<feature type="compositionally biased region" description="Low complexity" evidence="1">
    <location>
        <begin position="7"/>
        <end position="17"/>
    </location>
</feature>
<name>A0A8H3FG86_9LECA</name>
<reference evidence="2" key="1">
    <citation type="submission" date="2021-03" db="EMBL/GenBank/DDBJ databases">
        <authorList>
            <person name="Tagirdzhanova G."/>
        </authorList>
    </citation>
    <scope>NUCLEOTIDE SEQUENCE</scope>
</reference>
<evidence type="ECO:0000313" key="2">
    <source>
        <dbReference type="EMBL" id="CAF9922949.1"/>
    </source>
</evidence>
<proteinExistence type="predicted"/>
<dbReference type="OrthoDB" id="5407267at2759"/>
<evidence type="ECO:0000256" key="1">
    <source>
        <dbReference type="SAM" id="MobiDB-lite"/>
    </source>
</evidence>
<gene>
    <name evidence="2" type="ORF">ALECFALPRED_002271</name>
</gene>
<evidence type="ECO:0000313" key="3">
    <source>
        <dbReference type="Proteomes" id="UP000664203"/>
    </source>
</evidence>
<keyword evidence="3" id="KW-1185">Reference proteome</keyword>
<dbReference type="AlphaFoldDB" id="A0A8H3FG86"/>
<feature type="compositionally biased region" description="Basic and acidic residues" evidence="1">
    <location>
        <begin position="41"/>
        <end position="50"/>
    </location>
</feature>
<comment type="caution">
    <text evidence="2">The sequence shown here is derived from an EMBL/GenBank/DDBJ whole genome shotgun (WGS) entry which is preliminary data.</text>
</comment>
<feature type="compositionally biased region" description="Basic and acidic residues" evidence="1">
    <location>
        <begin position="83"/>
        <end position="99"/>
    </location>
</feature>
<dbReference type="Proteomes" id="UP000664203">
    <property type="component" value="Unassembled WGS sequence"/>
</dbReference>
<evidence type="ECO:0008006" key="4">
    <source>
        <dbReference type="Google" id="ProtNLM"/>
    </source>
</evidence>
<protein>
    <recommendedName>
        <fullName evidence="4">Glycine zipper 2TM domain-containing protein</fullName>
    </recommendedName>
</protein>
<feature type="region of interest" description="Disordered" evidence="1">
    <location>
        <begin position="1"/>
        <end position="111"/>
    </location>
</feature>
<accession>A0A8H3FG86</accession>
<organism evidence="2 3">
    <name type="scientific">Alectoria fallacina</name>
    <dbReference type="NCBI Taxonomy" id="1903189"/>
    <lineage>
        <taxon>Eukaryota</taxon>
        <taxon>Fungi</taxon>
        <taxon>Dikarya</taxon>
        <taxon>Ascomycota</taxon>
        <taxon>Pezizomycotina</taxon>
        <taxon>Lecanoromycetes</taxon>
        <taxon>OSLEUM clade</taxon>
        <taxon>Lecanoromycetidae</taxon>
        <taxon>Lecanorales</taxon>
        <taxon>Lecanorineae</taxon>
        <taxon>Parmeliaceae</taxon>
        <taxon>Alectoria</taxon>
    </lineage>
</organism>
<dbReference type="EMBL" id="CAJPDR010000162">
    <property type="protein sequence ID" value="CAF9922949.1"/>
    <property type="molecule type" value="Genomic_DNA"/>
</dbReference>
<sequence length="158" mass="16874">MSNPYYGQGQPNGHNPGNGRGRYEPDNYPPSLDMSNGSATRRYDQDPQTRHDHRKASRYDSSSSDSSSEDERPAHRSSRKGGRKDSSREKSTHRLDKAKGHFSTSDRGVGAGMIGALAGGVIAQETAQRNGKGSIGATIAGLVLGGLAGNVLEKGYDR</sequence>